<dbReference type="Proteomes" id="UP001153069">
    <property type="component" value="Unassembled WGS sequence"/>
</dbReference>
<feature type="region of interest" description="Disordered" evidence="1">
    <location>
        <begin position="320"/>
        <end position="348"/>
    </location>
</feature>
<accession>A0A9N8HJG4</accession>
<organism evidence="2 3">
    <name type="scientific">Seminavis robusta</name>
    <dbReference type="NCBI Taxonomy" id="568900"/>
    <lineage>
        <taxon>Eukaryota</taxon>
        <taxon>Sar</taxon>
        <taxon>Stramenopiles</taxon>
        <taxon>Ochrophyta</taxon>
        <taxon>Bacillariophyta</taxon>
        <taxon>Bacillariophyceae</taxon>
        <taxon>Bacillariophycidae</taxon>
        <taxon>Naviculales</taxon>
        <taxon>Naviculaceae</taxon>
        <taxon>Seminavis</taxon>
    </lineage>
</organism>
<evidence type="ECO:0000313" key="2">
    <source>
        <dbReference type="EMBL" id="CAB9516161.1"/>
    </source>
</evidence>
<dbReference type="AlphaFoldDB" id="A0A9N8HJG4"/>
<evidence type="ECO:0000313" key="3">
    <source>
        <dbReference type="Proteomes" id="UP001153069"/>
    </source>
</evidence>
<feature type="compositionally biased region" description="Polar residues" evidence="1">
    <location>
        <begin position="21"/>
        <end position="32"/>
    </location>
</feature>
<comment type="caution">
    <text evidence="2">The sequence shown here is derived from an EMBL/GenBank/DDBJ whole genome shotgun (WGS) entry which is preliminary data.</text>
</comment>
<name>A0A9N8HJG4_9STRA</name>
<keyword evidence="3" id="KW-1185">Reference proteome</keyword>
<gene>
    <name evidence="2" type="ORF">SEMRO_764_G199060.1</name>
</gene>
<protein>
    <submittedName>
        <fullName evidence="2">Uncharacterized protein</fullName>
    </submittedName>
</protein>
<proteinExistence type="predicted"/>
<feature type="region of interest" description="Disordered" evidence="1">
    <location>
        <begin position="1"/>
        <end position="32"/>
    </location>
</feature>
<reference evidence="2" key="1">
    <citation type="submission" date="2020-06" db="EMBL/GenBank/DDBJ databases">
        <authorList>
            <consortium name="Plant Systems Biology data submission"/>
        </authorList>
    </citation>
    <scope>NUCLEOTIDE SEQUENCE</scope>
    <source>
        <strain evidence="2">D6</strain>
    </source>
</reference>
<dbReference type="EMBL" id="CAICTM010000763">
    <property type="protein sequence ID" value="CAB9516161.1"/>
    <property type="molecule type" value="Genomic_DNA"/>
</dbReference>
<evidence type="ECO:0000256" key="1">
    <source>
        <dbReference type="SAM" id="MobiDB-lite"/>
    </source>
</evidence>
<sequence length="535" mass="59097">MLQLLSTPRPGRQLDTYKHLSPTSLAPPNVTQKQMDNDRIRDSPFFALVPAEEKEKVKKGITFVYGFMEKNGWIKITTPQGRGMVFRKLDKATKADRVALVKSMTQTENGRRERLLQLASIEGDTDLTQQDGTDTLIKCFLQNLIRFFAMDESFGFQRDMNDVVWSLCEQLSANCFLISACDFVDLQIQKDLQLTDTEKRQRFDKSQVARRVMSAEDLVKYVVENKGNSGLEVIKKLVGPKQAQELQCHPSNSITFNTGSMVEFTLGAWRDSPAGPGFLAFTSKGFKAYGEPSQIPCFDAFDQKPVKFLDLETPAPSEETLLQKQLPAKNPGSRRVSPSGAAQQLFPESPAASSVSSFQESMTLSNSSSLLDIATGSEGGVESSGVSRGLWGFNKAFDTLRGWIGEKQNEDGDGDHYFLAGMPAVPAETGIDRHGGVLLGGFTDTDNKQWFLVLNSWKDMPLFLASGECLAKANTDLAFFQTPLSEFPNGFIRTEKRFTGCASPSVNSEGDWNARDQGTLLDEAFVMGQGQRSAP</sequence>